<evidence type="ECO:0000256" key="1">
    <source>
        <dbReference type="SAM" id="MobiDB-lite"/>
    </source>
</evidence>
<dbReference type="EMBL" id="QXCT01000001">
    <property type="protein sequence ID" value="MDW9251619.1"/>
    <property type="molecule type" value="Genomic_DNA"/>
</dbReference>
<proteinExistence type="predicted"/>
<evidence type="ECO:0000313" key="3">
    <source>
        <dbReference type="Proteomes" id="UP001272137"/>
    </source>
</evidence>
<feature type="region of interest" description="Disordered" evidence="1">
    <location>
        <begin position="1"/>
        <end position="55"/>
    </location>
</feature>
<protein>
    <submittedName>
        <fullName evidence="2">Uncharacterized protein</fullName>
    </submittedName>
</protein>
<dbReference type="AlphaFoldDB" id="A0AAW9CV15"/>
<feature type="compositionally biased region" description="Basic and acidic residues" evidence="1">
    <location>
        <begin position="32"/>
        <end position="46"/>
    </location>
</feature>
<sequence>MRRAAPADAAHDANMAVPRAAAPHSPRSPHRPTAERGADKANDVRRLPLPASFQA</sequence>
<name>A0AAW9CV15_BURTH</name>
<dbReference type="Proteomes" id="UP001272137">
    <property type="component" value="Unassembled WGS sequence"/>
</dbReference>
<feature type="compositionally biased region" description="Low complexity" evidence="1">
    <location>
        <begin position="1"/>
        <end position="25"/>
    </location>
</feature>
<comment type="caution">
    <text evidence="2">The sequence shown here is derived from an EMBL/GenBank/DDBJ whole genome shotgun (WGS) entry which is preliminary data.</text>
</comment>
<reference evidence="2" key="1">
    <citation type="submission" date="2018-08" db="EMBL/GenBank/DDBJ databases">
        <title>Identification of Burkholderia cepacia strains that express a Burkholderia pseudomallei-like capsular polysaccharide.</title>
        <authorList>
            <person name="Burtnick M.N."/>
            <person name="Vongsouvath M."/>
            <person name="Newton P."/>
            <person name="Wuthiekanun V."/>
            <person name="Limmathurotsakul D."/>
            <person name="Brett P.J."/>
            <person name="Chantratita N."/>
            <person name="Dance D.A."/>
        </authorList>
    </citation>
    <scope>NUCLEOTIDE SEQUENCE</scope>
    <source>
        <strain evidence="2">SBXCC001</strain>
    </source>
</reference>
<organism evidence="2 3">
    <name type="scientific">Burkholderia thailandensis</name>
    <dbReference type="NCBI Taxonomy" id="57975"/>
    <lineage>
        <taxon>Bacteria</taxon>
        <taxon>Pseudomonadati</taxon>
        <taxon>Pseudomonadota</taxon>
        <taxon>Betaproteobacteria</taxon>
        <taxon>Burkholderiales</taxon>
        <taxon>Burkholderiaceae</taxon>
        <taxon>Burkholderia</taxon>
        <taxon>pseudomallei group</taxon>
    </lineage>
</organism>
<evidence type="ECO:0000313" key="2">
    <source>
        <dbReference type="EMBL" id="MDW9251619.1"/>
    </source>
</evidence>
<gene>
    <name evidence="2" type="ORF">C7S16_5296</name>
</gene>
<accession>A0AAW9CV15</accession>